<feature type="domain" description="Histidine kinase" evidence="17">
    <location>
        <begin position="1039"/>
        <end position="1260"/>
    </location>
</feature>
<comment type="catalytic activity">
    <reaction evidence="1">
        <text>ATP + protein L-histidine = ADP + protein N-phospho-L-histidine.</text>
        <dbReference type="EC" id="2.7.13.3"/>
    </reaction>
</comment>
<accession>A0ABT0N2U6</accession>
<dbReference type="Gene3D" id="3.40.50.2300">
    <property type="match status" value="2"/>
</dbReference>
<dbReference type="Gene3D" id="3.30.450.20">
    <property type="entry name" value="PAS domain"/>
    <property type="match status" value="7"/>
</dbReference>
<dbReference type="CDD" id="cd00130">
    <property type="entry name" value="PAS"/>
    <property type="match status" value="4"/>
</dbReference>
<dbReference type="InterPro" id="IPR036641">
    <property type="entry name" value="HPT_dom_sf"/>
</dbReference>
<evidence type="ECO:0000256" key="14">
    <source>
        <dbReference type="PROSITE-ProRule" id="PRU00110"/>
    </source>
</evidence>
<dbReference type="EC" id="2.7.13.3" evidence="3"/>
<dbReference type="Pfam" id="PF00989">
    <property type="entry name" value="PAS"/>
    <property type="match status" value="1"/>
</dbReference>
<dbReference type="Pfam" id="PF00072">
    <property type="entry name" value="Response_reg"/>
    <property type="match status" value="2"/>
</dbReference>
<dbReference type="PROSITE" id="PS50110">
    <property type="entry name" value="RESPONSE_REGULATORY"/>
    <property type="match status" value="2"/>
</dbReference>
<dbReference type="InterPro" id="IPR036097">
    <property type="entry name" value="HisK_dim/P_sf"/>
</dbReference>
<feature type="domain" description="Response regulatory" evidence="18">
    <location>
        <begin position="1276"/>
        <end position="1390"/>
    </location>
</feature>
<evidence type="ECO:0000256" key="7">
    <source>
        <dbReference type="ARBA" id="ARBA00022692"/>
    </source>
</evidence>
<feature type="domain" description="HAMP" evidence="21">
    <location>
        <begin position="326"/>
        <end position="379"/>
    </location>
</feature>
<dbReference type="Pfam" id="PF22673">
    <property type="entry name" value="MCP-like_PDC_1"/>
    <property type="match status" value="1"/>
</dbReference>
<dbReference type="CDD" id="cd17546">
    <property type="entry name" value="REC_hyHK_CKI1_RcsC-like"/>
    <property type="match status" value="2"/>
</dbReference>
<feature type="modified residue" description="4-aspartylphosphate" evidence="15">
    <location>
        <position position="1466"/>
    </location>
</feature>
<evidence type="ECO:0000256" key="9">
    <source>
        <dbReference type="ARBA" id="ARBA00022777"/>
    </source>
</evidence>
<dbReference type="PROSITE" id="PS50112">
    <property type="entry name" value="PAS"/>
    <property type="match status" value="4"/>
</dbReference>
<evidence type="ECO:0000256" key="1">
    <source>
        <dbReference type="ARBA" id="ARBA00000085"/>
    </source>
</evidence>
<feature type="domain" description="PAS" evidence="19">
    <location>
        <begin position="895"/>
        <end position="965"/>
    </location>
</feature>
<proteinExistence type="predicted"/>
<dbReference type="SUPFAM" id="SSF55874">
    <property type="entry name" value="ATPase domain of HSP90 chaperone/DNA topoisomerase II/histidine kinase"/>
    <property type="match status" value="1"/>
</dbReference>
<dbReference type="PROSITE" id="PS50113">
    <property type="entry name" value="PAC"/>
    <property type="match status" value="3"/>
</dbReference>
<feature type="transmembrane region" description="Helical" evidence="16">
    <location>
        <begin position="306"/>
        <end position="324"/>
    </location>
</feature>
<dbReference type="Gene3D" id="1.10.287.130">
    <property type="match status" value="1"/>
</dbReference>
<dbReference type="InterPro" id="IPR011006">
    <property type="entry name" value="CheY-like_superfamily"/>
</dbReference>
<evidence type="ECO:0000259" key="21">
    <source>
        <dbReference type="PROSITE" id="PS50885"/>
    </source>
</evidence>
<keyword evidence="7 16" id="KW-0812">Transmembrane</keyword>
<keyword evidence="5 15" id="KW-0597">Phosphoprotein</keyword>
<dbReference type="SMART" id="SM00388">
    <property type="entry name" value="HisKA"/>
    <property type="match status" value="1"/>
</dbReference>
<evidence type="ECO:0000256" key="4">
    <source>
        <dbReference type="ARBA" id="ARBA00022475"/>
    </source>
</evidence>
<dbReference type="PROSITE" id="PS50885">
    <property type="entry name" value="HAMP"/>
    <property type="match status" value="1"/>
</dbReference>
<gene>
    <name evidence="23" type="ORF">L2725_01585</name>
</gene>
<dbReference type="InterPro" id="IPR036890">
    <property type="entry name" value="HATPase_C_sf"/>
</dbReference>
<evidence type="ECO:0000259" key="18">
    <source>
        <dbReference type="PROSITE" id="PS50110"/>
    </source>
</evidence>
<dbReference type="RefSeq" id="WP_249247313.1">
    <property type="nucleotide sequence ID" value="NZ_JAKIKT010000001.1"/>
</dbReference>
<evidence type="ECO:0000313" key="24">
    <source>
        <dbReference type="Proteomes" id="UP001202831"/>
    </source>
</evidence>
<evidence type="ECO:0000256" key="2">
    <source>
        <dbReference type="ARBA" id="ARBA00004651"/>
    </source>
</evidence>
<dbReference type="InterPro" id="IPR004358">
    <property type="entry name" value="Sig_transdc_His_kin-like_C"/>
</dbReference>
<dbReference type="InterPro" id="IPR013767">
    <property type="entry name" value="PAS_fold"/>
</dbReference>
<dbReference type="SMART" id="SM00448">
    <property type="entry name" value="REC"/>
    <property type="match status" value="2"/>
</dbReference>
<dbReference type="CDD" id="cd12913">
    <property type="entry name" value="PDC1_MCP_like"/>
    <property type="match status" value="1"/>
</dbReference>
<dbReference type="SUPFAM" id="SSF47384">
    <property type="entry name" value="Homodimeric domain of signal transducing histidine kinase"/>
    <property type="match status" value="1"/>
</dbReference>
<evidence type="ECO:0000256" key="11">
    <source>
        <dbReference type="ARBA" id="ARBA00022989"/>
    </source>
</evidence>
<dbReference type="PANTHER" id="PTHR45339">
    <property type="entry name" value="HYBRID SIGNAL TRANSDUCTION HISTIDINE KINASE J"/>
    <property type="match status" value="1"/>
</dbReference>
<dbReference type="Gene3D" id="1.20.120.160">
    <property type="entry name" value="HPT domain"/>
    <property type="match status" value="1"/>
</dbReference>
<dbReference type="Pfam" id="PF00512">
    <property type="entry name" value="HisKA"/>
    <property type="match status" value="1"/>
</dbReference>
<evidence type="ECO:0000256" key="3">
    <source>
        <dbReference type="ARBA" id="ARBA00012438"/>
    </source>
</evidence>
<reference evidence="23 24" key="1">
    <citation type="submission" date="2022-01" db="EMBL/GenBank/DDBJ databases">
        <title>Whole genome-based taxonomy of the Shewanellaceae.</title>
        <authorList>
            <person name="Martin-Rodriguez A.J."/>
        </authorList>
    </citation>
    <scope>NUCLEOTIDE SEQUENCE [LARGE SCALE GENOMIC DNA]</scope>
    <source>
        <strain evidence="23 24">DSM 21332</strain>
    </source>
</reference>
<dbReference type="Pfam" id="PF08447">
    <property type="entry name" value="PAS_3"/>
    <property type="match status" value="1"/>
</dbReference>
<evidence type="ECO:0000313" key="23">
    <source>
        <dbReference type="EMBL" id="MCL2912485.1"/>
    </source>
</evidence>
<evidence type="ECO:0000256" key="5">
    <source>
        <dbReference type="ARBA" id="ARBA00022553"/>
    </source>
</evidence>
<dbReference type="NCBIfam" id="TIGR00229">
    <property type="entry name" value="sensory_box"/>
    <property type="match status" value="4"/>
</dbReference>
<keyword evidence="12" id="KW-0902">Two-component regulatory system</keyword>
<dbReference type="SMART" id="SM00091">
    <property type="entry name" value="PAS"/>
    <property type="match status" value="5"/>
</dbReference>
<keyword evidence="11 16" id="KW-1133">Transmembrane helix</keyword>
<feature type="domain" description="PAC" evidence="20">
    <location>
        <begin position="969"/>
        <end position="1021"/>
    </location>
</feature>
<evidence type="ECO:0000259" key="22">
    <source>
        <dbReference type="PROSITE" id="PS50894"/>
    </source>
</evidence>
<feature type="domain" description="Response regulatory" evidence="18">
    <location>
        <begin position="1417"/>
        <end position="1533"/>
    </location>
</feature>
<dbReference type="PRINTS" id="PR00344">
    <property type="entry name" value="BCTRLSENSOR"/>
</dbReference>
<dbReference type="CDD" id="cd16922">
    <property type="entry name" value="HATPase_EvgS-ArcB-TorS-like"/>
    <property type="match status" value="1"/>
</dbReference>
<comment type="subcellular location">
    <subcellularLocation>
        <location evidence="2">Cell membrane</location>
        <topology evidence="2">Multi-pass membrane protein</topology>
    </subcellularLocation>
</comment>
<dbReference type="SMART" id="SM00086">
    <property type="entry name" value="PAC"/>
    <property type="match status" value="4"/>
</dbReference>
<keyword evidence="6" id="KW-0808">Transferase</keyword>
<feature type="domain" description="PAS" evidence="19">
    <location>
        <begin position="634"/>
        <end position="708"/>
    </location>
</feature>
<dbReference type="InterPro" id="IPR005467">
    <property type="entry name" value="His_kinase_dom"/>
</dbReference>
<feature type="domain" description="PAC" evidence="20">
    <location>
        <begin position="711"/>
        <end position="763"/>
    </location>
</feature>
<evidence type="ECO:0000256" key="13">
    <source>
        <dbReference type="ARBA" id="ARBA00023136"/>
    </source>
</evidence>
<dbReference type="InterPro" id="IPR000700">
    <property type="entry name" value="PAS-assoc_C"/>
</dbReference>
<dbReference type="Pfam" id="PF01627">
    <property type="entry name" value="Hpt"/>
    <property type="match status" value="1"/>
</dbReference>
<dbReference type="InterPro" id="IPR013655">
    <property type="entry name" value="PAS_fold_3"/>
</dbReference>
<evidence type="ECO:0000259" key="17">
    <source>
        <dbReference type="PROSITE" id="PS50109"/>
    </source>
</evidence>
<dbReference type="InterPro" id="IPR008207">
    <property type="entry name" value="Sig_transdc_His_kin_Hpt_dom"/>
</dbReference>
<dbReference type="CDD" id="cd00082">
    <property type="entry name" value="HisKA"/>
    <property type="match status" value="1"/>
</dbReference>
<evidence type="ECO:0000256" key="8">
    <source>
        <dbReference type="ARBA" id="ARBA00022741"/>
    </source>
</evidence>
<keyword evidence="4" id="KW-1003">Cell membrane</keyword>
<evidence type="ECO:0000256" key="10">
    <source>
        <dbReference type="ARBA" id="ARBA00022840"/>
    </source>
</evidence>
<feature type="domain" description="HPt" evidence="22">
    <location>
        <begin position="1564"/>
        <end position="1655"/>
    </location>
</feature>
<dbReference type="PROSITE" id="PS50109">
    <property type="entry name" value="HIS_KIN"/>
    <property type="match status" value="1"/>
</dbReference>
<feature type="modified residue" description="4-aspartylphosphate" evidence="15">
    <location>
        <position position="1325"/>
    </location>
</feature>
<keyword evidence="10" id="KW-0067">ATP-binding</keyword>
<evidence type="ECO:0000256" key="6">
    <source>
        <dbReference type="ARBA" id="ARBA00022679"/>
    </source>
</evidence>
<dbReference type="Gene3D" id="3.30.565.10">
    <property type="entry name" value="Histidine kinase-like ATPase, C-terminal domain"/>
    <property type="match status" value="1"/>
</dbReference>
<organism evidence="23 24">
    <name type="scientific">Shewanella corallii</name>
    <dbReference type="NCBI Taxonomy" id="560080"/>
    <lineage>
        <taxon>Bacteria</taxon>
        <taxon>Pseudomonadati</taxon>
        <taxon>Pseudomonadota</taxon>
        <taxon>Gammaproteobacteria</taxon>
        <taxon>Alteromonadales</taxon>
        <taxon>Shewanellaceae</taxon>
        <taxon>Shewanella</taxon>
    </lineage>
</organism>
<feature type="domain" description="PAS" evidence="19">
    <location>
        <begin position="506"/>
        <end position="576"/>
    </location>
</feature>
<dbReference type="InterPro" id="IPR003660">
    <property type="entry name" value="HAMP_dom"/>
</dbReference>
<sequence>MNQGPSFSFQSRILIFAAPLILLITVFYGLIAWYQYQQQSQQMFAQLEQEANRAATRLDFLLSRAQGSSIGMADLLDSLDDDKRLYQEQTLKQLLTDRLSRNKDFYGAAIAFEPGSLPGDHSLAPYVYRTAEGFKSLDLMKSSYNYTDGSWAWWEDPTRSGRGSWSPIYFDKGAGDALMITYSHPFGRKGYHSGVVTVDLALQQLPGQLGLTPDELVLVNDDGRLVYHPNESLLLSHTSTHWLADSETASELQQRLAAGSGSAEITEDGKAYLASVARVPELEWKLVLMTPAATLDQLLAEKWAELAASLVLVLGLLMAAALWVTRSITKPLRGLASGIESFTLGQQNRLPEGEDRIREIITVRQSFNQLAAQLDDREAALLDSRGHRFASLIEGMSASSFYCSLNSEGQMVQVSDGVNKVMGYSAEIFRRKFQRLFSANPINEQNWHYTMQALAGESVPPHQVELIHEAGHMRRLDCFMQPLLDEHGMLLSVEVLFHDVTEQFSLARRASSILEAAPEAMLVMDAQLEIVFSNSRCQKLFGYTQETMLNLSVLQLLPRKIRNEYQQVFQSLWQESGNTDSVLTFDCIRANGDEFSSEVCLSLLPLGEGCEHQVAVSIRDMSASQKAQEEIKASAERFQMLVANIPGAVYRTRSDTLWTMEYVSEHIQELTGYSAADFMTGGRTLSSLVLAEDFEPMELQLKDALEHQDDFELEYRIRHKDGSVRWVQDRGQAVYNESGEPVWCNGSLNDITDRRRWLEELQHSRHQLEVITESVPSTVYQLEWRGLEDFGFTFVSEAAITTLGIHREEVLKKPQTLIPRLSEREQIRLKRALEGRAQGGLQWQRQLEYLHPAGGMRWLEMGAKGQHRDDGSLLWHGYLTDITERKRIADSLARSKVHFQALFDAAGIGIVNVDPKGTVIDCNEQFSSYMAMSRSELIGSFYRDLVHPDDREESRKMFHMFQTTGCKNHRVERRFVNSDDQLYWMDMSVTTLRDPDGSLISNVISMTDITREKALSSQLQLAKDEADAANRAKSDFLANMSHEIRTPMNAVIGMAQLALATQLDDRQRNYVEKIQRSSESLLGIINDILDFSKIEAGKLDIEVLPFQLDTMLEDLCDMFAEPAARKQLELLFAVAQDVPRYLDGDAMRLRQVLVNLMNNALKFTERGEVLLSISVQQKDEEQVWLNFSVRDSGIGLSEEQRSRLFQSFSQADSSTTRKYGGTGLGLAICKQLVELMGGNIDVQSQLGHGSTFFFSIPLILTQPQPVMPQTELEGMSVLVVDDNDTARDIMRTSLQSMGFEVTTARSGRDALRLAQEHDYRLALLDWKMPEMDGLETAASLQQIANAPEILMVTAHANEVFVAKLEKLGLAGFISKPVSPSRLLDAIVSVVGEGGTLPVRRMAQPMDIGMIAELSGKRVLVVEDNEMNQEVACEFLEQAGMIVSLAGNGRIALEKLAQNSFDLVLMDCQMPVMDGYQATAAIREQEKYRNLPIIAMTANAMAGDREECLTAGMDDHIAKPIQVSLLYQTMLRHLTLDEAPKVSASAWPEHPSLDVDTGLALVQQSSRLYSRILQRFAAGQRQVAHEISDAVSRADWTTATRLAHTLKGVAGNLESQGLIEVAKVLEEQLSQQECEASLLEECAALVESLCVAIDIWSPANNDTQTLNKISSAELEQALTDIRTQLEEGDAAAVEQLTGLKPRLEGGRWQQLQPLFSMVEAYRFDEAISLLDDILSTQCGAPTFR</sequence>
<keyword evidence="13 16" id="KW-0472">Membrane</keyword>
<evidence type="ECO:0000259" key="20">
    <source>
        <dbReference type="PROSITE" id="PS50113"/>
    </source>
</evidence>
<dbReference type="SMART" id="SM00387">
    <property type="entry name" value="HATPase_c"/>
    <property type="match status" value="1"/>
</dbReference>
<dbReference type="InterPro" id="IPR001610">
    <property type="entry name" value="PAC"/>
</dbReference>
<comment type="caution">
    <text evidence="23">The sequence shown here is derived from an EMBL/GenBank/DDBJ whole genome shotgun (WGS) entry which is preliminary data.</text>
</comment>
<feature type="modified residue" description="Phosphohistidine" evidence="14">
    <location>
        <position position="1603"/>
    </location>
</feature>
<dbReference type="EMBL" id="JAKIKT010000001">
    <property type="protein sequence ID" value="MCL2912485.1"/>
    <property type="molecule type" value="Genomic_DNA"/>
</dbReference>
<dbReference type="InterPro" id="IPR000014">
    <property type="entry name" value="PAS"/>
</dbReference>
<evidence type="ECO:0000256" key="12">
    <source>
        <dbReference type="ARBA" id="ARBA00023012"/>
    </source>
</evidence>
<dbReference type="InterPro" id="IPR035965">
    <property type="entry name" value="PAS-like_dom_sf"/>
</dbReference>
<dbReference type="SUPFAM" id="SSF52172">
    <property type="entry name" value="CheY-like"/>
    <property type="match status" value="2"/>
</dbReference>
<dbReference type="InterPro" id="IPR003661">
    <property type="entry name" value="HisK_dim/P_dom"/>
</dbReference>
<dbReference type="InterPro" id="IPR003594">
    <property type="entry name" value="HATPase_dom"/>
</dbReference>
<dbReference type="Pfam" id="PF13426">
    <property type="entry name" value="PAS_9"/>
    <property type="match status" value="3"/>
</dbReference>
<dbReference type="PANTHER" id="PTHR45339:SF1">
    <property type="entry name" value="HYBRID SIGNAL TRANSDUCTION HISTIDINE KINASE J"/>
    <property type="match status" value="1"/>
</dbReference>
<dbReference type="SUPFAM" id="SSF47226">
    <property type="entry name" value="Histidine-containing phosphotransfer domain, HPT domain"/>
    <property type="match status" value="1"/>
</dbReference>
<dbReference type="InterPro" id="IPR001789">
    <property type="entry name" value="Sig_transdc_resp-reg_receiver"/>
</dbReference>
<dbReference type="SUPFAM" id="SSF55785">
    <property type="entry name" value="PYP-like sensor domain (PAS domain)"/>
    <property type="match status" value="5"/>
</dbReference>
<feature type="domain" description="PAC" evidence="20">
    <location>
        <begin position="843"/>
        <end position="894"/>
    </location>
</feature>
<feature type="transmembrane region" description="Helical" evidence="16">
    <location>
        <begin position="12"/>
        <end position="34"/>
    </location>
</feature>
<dbReference type="CDD" id="cd12912">
    <property type="entry name" value="PDC2_MCP_like"/>
    <property type="match status" value="1"/>
</dbReference>
<keyword evidence="24" id="KW-1185">Reference proteome</keyword>
<dbReference type="CDD" id="cd00088">
    <property type="entry name" value="HPT"/>
    <property type="match status" value="1"/>
</dbReference>
<evidence type="ECO:0000256" key="15">
    <source>
        <dbReference type="PROSITE-ProRule" id="PRU00169"/>
    </source>
</evidence>
<evidence type="ECO:0000256" key="16">
    <source>
        <dbReference type="SAM" id="Phobius"/>
    </source>
</evidence>
<dbReference type="PROSITE" id="PS50894">
    <property type="entry name" value="HPT"/>
    <property type="match status" value="1"/>
</dbReference>
<evidence type="ECO:0000259" key="19">
    <source>
        <dbReference type="PROSITE" id="PS50112"/>
    </source>
</evidence>
<keyword evidence="8" id="KW-0547">Nucleotide-binding</keyword>
<name>A0ABT0N2U6_9GAMM</name>
<keyword evidence="9" id="KW-0418">Kinase</keyword>
<dbReference type="Pfam" id="PF02518">
    <property type="entry name" value="HATPase_c"/>
    <property type="match status" value="1"/>
</dbReference>
<protein>
    <recommendedName>
        <fullName evidence="3">histidine kinase</fullName>
        <ecNumber evidence="3">2.7.13.3</ecNumber>
    </recommendedName>
</protein>
<feature type="domain" description="PAS" evidence="19">
    <location>
        <begin position="764"/>
        <end position="840"/>
    </location>
</feature>
<dbReference type="Proteomes" id="UP001202831">
    <property type="component" value="Unassembled WGS sequence"/>
</dbReference>